<evidence type="ECO:0000259" key="2">
    <source>
        <dbReference type="PROSITE" id="PS51084"/>
    </source>
</evidence>
<dbReference type="InterPro" id="IPR039383">
    <property type="entry name" value="FHIT"/>
</dbReference>
<dbReference type="PANTHER" id="PTHR42997:SF1">
    <property type="entry name" value="AP-4-A PHOSPHORYLASE"/>
    <property type="match status" value="1"/>
</dbReference>
<dbReference type="PROSITE" id="PS51084">
    <property type="entry name" value="HIT_2"/>
    <property type="match status" value="1"/>
</dbReference>
<reference evidence="3" key="1">
    <citation type="submission" date="2018-06" db="EMBL/GenBank/DDBJ databases">
        <authorList>
            <person name="Zhirakovskaya E."/>
        </authorList>
    </citation>
    <scope>NUCLEOTIDE SEQUENCE</scope>
</reference>
<dbReference type="PANTHER" id="PTHR42997">
    <property type="entry name" value="HIT FAMILY HYDROLASE"/>
    <property type="match status" value="1"/>
</dbReference>
<protein>
    <submittedName>
        <fullName evidence="3">HIT family protein</fullName>
    </submittedName>
</protein>
<dbReference type="CDD" id="cd01275">
    <property type="entry name" value="FHIT"/>
    <property type="match status" value="1"/>
</dbReference>
<dbReference type="SUPFAM" id="SSF54197">
    <property type="entry name" value="HIT-like"/>
    <property type="match status" value="1"/>
</dbReference>
<dbReference type="GO" id="GO:0000166">
    <property type="term" value="F:nucleotide binding"/>
    <property type="evidence" value="ECO:0007669"/>
    <property type="project" value="UniProtKB-KW"/>
</dbReference>
<dbReference type="InterPro" id="IPR011146">
    <property type="entry name" value="HIT-like"/>
</dbReference>
<evidence type="ECO:0000256" key="1">
    <source>
        <dbReference type="ARBA" id="ARBA00022741"/>
    </source>
</evidence>
<dbReference type="InterPro" id="IPR036265">
    <property type="entry name" value="HIT-like_sf"/>
</dbReference>
<dbReference type="AlphaFoldDB" id="A0A3B1BYC7"/>
<keyword evidence="1" id="KW-0547">Nucleotide-binding</keyword>
<sequence length="160" mass="18411">MTEKPLWAPWRLGYILGEKPAGCVFCHMPKENDDKKNHILYRGKTCYVVLNLFPYNNGHLMVCPFRHTSEYDELTPDELTESSELTKKCVLVLKEAFKPHGFNIGINQGKVAGAGIEEHLHIHIVPRWEGDFNFMPVTSQTKVIPQHLSTTYDTLLKIFR</sequence>
<evidence type="ECO:0000313" key="3">
    <source>
        <dbReference type="EMBL" id="VAX16824.1"/>
    </source>
</evidence>
<accession>A0A3B1BYC7</accession>
<gene>
    <name evidence="3" type="ORF">MNBD_NITROSPINAE04-1349</name>
</gene>
<name>A0A3B1BYC7_9ZZZZ</name>
<dbReference type="InterPro" id="IPR052908">
    <property type="entry name" value="AP-4-A_phosphorylase"/>
</dbReference>
<dbReference type="GO" id="GO:0003824">
    <property type="term" value="F:catalytic activity"/>
    <property type="evidence" value="ECO:0007669"/>
    <property type="project" value="InterPro"/>
</dbReference>
<organism evidence="3">
    <name type="scientific">hydrothermal vent metagenome</name>
    <dbReference type="NCBI Taxonomy" id="652676"/>
    <lineage>
        <taxon>unclassified sequences</taxon>
        <taxon>metagenomes</taxon>
        <taxon>ecological metagenomes</taxon>
    </lineage>
</organism>
<dbReference type="EMBL" id="UOGA01000076">
    <property type="protein sequence ID" value="VAX16824.1"/>
    <property type="molecule type" value="Genomic_DNA"/>
</dbReference>
<dbReference type="Pfam" id="PF01230">
    <property type="entry name" value="HIT"/>
    <property type="match status" value="1"/>
</dbReference>
<feature type="domain" description="HIT" evidence="2">
    <location>
        <begin position="24"/>
        <end position="134"/>
    </location>
</feature>
<proteinExistence type="predicted"/>
<dbReference type="Gene3D" id="3.30.428.10">
    <property type="entry name" value="HIT-like"/>
    <property type="match status" value="1"/>
</dbReference>